<evidence type="ECO:0000313" key="1">
    <source>
        <dbReference type="EMBL" id="KAL3854157.1"/>
    </source>
</evidence>
<dbReference type="Proteomes" id="UP001634394">
    <property type="component" value="Unassembled WGS sequence"/>
</dbReference>
<dbReference type="AlphaFoldDB" id="A0ABD3UY64"/>
<protein>
    <submittedName>
        <fullName evidence="1">Uncharacterized protein</fullName>
    </submittedName>
</protein>
<dbReference type="EMBL" id="JBJQND010000014">
    <property type="protein sequence ID" value="KAL3854157.1"/>
    <property type="molecule type" value="Genomic_DNA"/>
</dbReference>
<keyword evidence="2" id="KW-1185">Reference proteome</keyword>
<comment type="caution">
    <text evidence="1">The sequence shown here is derived from an EMBL/GenBank/DDBJ whole genome shotgun (WGS) entry which is preliminary data.</text>
</comment>
<reference evidence="1 2" key="1">
    <citation type="submission" date="2024-11" db="EMBL/GenBank/DDBJ databases">
        <title>Chromosome-level genome assembly of the freshwater bivalve Anodonta woodiana.</title>
        <authorList>
            <person name="Chen X."/>
        </authorList>
    </citation>
    <scope>NUCLEOTIDE SEQUENCE [LARGE SCALE GENOMIC DNA]</scope>
    <source>
        <strain evidence="1">MN2024</strain>
        <tissue evidence="1">Gills</tissue>
    </source>
</reference>
<name>A0ABD3UY64_SINWO</name>
<sequence length="272" mass="31595">MCPMVYPVYPKVPPPETYGFRKVSSKELADILSRLSRKTYNRQISTEEQRHTSNYEHLLLENGRRRTPSSCRKSSVLRRDIFSAGDANKRRLTDHEMRMLLRRLQKPTETFKIATTTQEPHKEEEDNLRQRKIIRTKSSDEIKTKVIAKYRRPTTASRAKSVDVCHLCYDHETKKQEDGPDAFDYDYSDPTHVPPEEVPFIVERMLKPTVASRGGTSECKYGSPYIDEVKIRENLPLLSGLPRSRTVHEITQRLSSKGRHAYRPEATQISTF</sequence>
<gene>
    <name evidence="1" type="ORF">ACJMK2_013435</name>
</gene>
<accession>A0ABD3UY64</accession>
<organism evidence="1 2">
    <name type="scientific">Sinanodonta woodiana</name>
    <name type="common">Chinese pond mussel</name>
    <name type="synonym">Anodonta woodiana</name>
    <dbReference type="NCBI Taxonomy" id="1069815"/>
    <lineage>
        <taxon>Eukaryota</taxon>
        <taxon>Metazoa</taxon>
        <taxon>Spiralia</taxon>
        <taxon>Lophotrochozoa</taxon>
        <taxon>Mollusca</taxon>
        <taxon>Bivalvia</taxon>
        <taxon>Autobranchia</taxon>
        <taxon>Heteroconchia</taxon>
        <taxon>Palaeoheterodonta</taxon>
        <taxon>Unionida</taxon>
        <taxon>Unionoidea</taxon>
        <taxon>Unionidae</taxon>
        <taxon>Unioninae</taxon>
        <taxon>Sinanodonta</taxon>
    </lineage>
</organism>
<proteinExistence type="predicted"/>
<evidence type="ECO:0000313" key="2">
    <source>
        <dbReference type="Proteomes" id="UP001634394"/>
    </source>
</evidence>